<evidence type="ECO:0000256" key="2">
    <source>
        <dbReference type="ARBA" id="ARBA00023136"/>
    </source>
</evidence>
<dbReference type="SUPFAM" id="SSF48726">
    <property type="entry name" value="Immunoglobulin"/>
    <property type="match status" value="3"/>
</dbReference>
<dbReference type="Proteomes" id="UP001431783">
    <property type="component" value="Unassembled WGS sequence"/>
</dbReference>
<sequence>MSGDLGNRLYFIMDENPSRARLRIENVSVNDQGLYRCRVDFVNSPTRNFQVNLILIEQPSSPRVFDAEGREIKANSSAGPFLEGEELFLSCQVTGGKPRPSVTWWHGDSILDGVVDTSSKSFTTVNQLFLAQVSRDLKGARFECRATSSEVAGYIVTVIPLVVYLKPNKVKIVTPNELMSNRKPQNVKCETSGSYPPAKLTWLLDGKPIKQSVVTEEETDTFTASILSMKVTAEDDGKELVCKAVNTRFPGGTAQDSRNISVACEYGLL</sequence>
<dbReference type="EMBL" id="JARQZJ010000065">
    <property type="protein sequence ID" value="KAK9880431.1"/>
    <property type="molecule type" value="Genomic_DNA"/>
</dbReference>
<comment type="subcellular location">
    <subcellularLocation>
        <location evidence="1">Membrane</location>
        <topology evidence="1">Single-pass membrane protein</topology>
    </subcellularLocation>
</comment>
<dbReference type="InterPro" id="IPR013162">
    <property type="entry name" value="CD80_C2-set"/>
</dbReference>
<comment type="caution">
    <text evidence="5">The sequence shown here is derived from an EMBL/GenBank/DDBJ whole genome shotgun (WGS) entry which is preliminary data.</text>
</comment>
<proteinExistence type="predicted"/>
<dbReference type="InterPro" id="IPR036179">
    <property type="entry name" value="Ig-like_dom_sf"/>
</dbReference>
<dbReference type="PANTHER" id="PTHR23278">
    <property type="entry name" value="SIDESTEP PROTEIN"/>
    <property type="match status" value="1"/>
</dbReference>
<feature type="domain" description="Ig-like" evidence="4">
    <location>
        <begin position="62"/>
        <end position="157"/>
    </location>
</feature>
<evidence type="ECO:0000313" key="5">
    <source>
        <dbReference type="EMBL" id="KAK9880431.1"/>
    </source>
</evidence>
<reference evidence="5 6" key="1">
    <citation type="submission" date="2023-03" db="EMBL/GenBank/DDBJ databases">
        <title>Genome insight into feeding habits of ladybird beetles.</title>
        <authorList>
            <person name="Li H.-S."/>
            <person name="Huang Y.-H."/>
            <person name="Pang H."/>
        </authorList>
    </citation>
    <scope>NUCLEOTIDE SEQUENCE [LARGE SCALE GENOMIC DNA]</scope>
    <source>
        <strain evidence="5">SYSU_2023b</strain>
        <tissue evidence="5">Whole body</tissue>
    </source>
</reference>
<gene>
    <name evidence="5" type="ORF">WA026_011678</name>
</gene>
<dbReference type="Gene3D" id="2.60.40.10">
    <property type="entry name" value="Immunoglobulins"/>
    <property type="match status" value="3"/>
</dbReference>
<keyword evidence="6" id="KW-1185">Reference proteome</keyword>
<keyword evidence="3" id="KW-1015">Disulfide bond</keyword>
<evidence type="ECO:0000256" key="1">
    <source>
        <dbReference type="ARBA" id="ARBA00004167"/>
    </source>
</evidence>
<keyword evidence="2" id="KW-0472">Membrane</keyword>
<dbReference type="InterPro" id="IPR013783">
    <property type="entry name" value="Ig-like_fold"/>
</dbReference>
<dbReference type="AlphaFoldDB" id="A0AAW1UHT6"/>
<dbReference type="SMART" id="SM00409">
    <property type="entry name" value="IG"/>
    <property type="match status" value="1"/>
</dbReference>
<protein>
    <recommendedName>
        <fullName evidence="4">Ig-like domain-containing protein</fullName>
    </recommendedName>
</protein>
<dbReference type="InterPro" id="IPR003599">
    <property type="entry name" value="Ig_sub"/>
</dbReference>
<evidence type="ECO:0000256" key="3">
    <source>
        <dbReference type="ARBA" id="ARBA00023157"/>
    </source>
</evidence>
<feature type="domain" description="Ig-like" evidence="4">
    <location>
        <begin position="167"/>
        <end position="261"/>
    </location>
</feature>
<evidence type="ECO:0000313" key="6">
    <source>
        <dbReference type="Proteomes" id="UP001431783"/>
    </source>
</evidence>
<dbReference type="GO" id="GO:0016020">
    <property type="term" value="C:membrane"/>
    <property type="evidence" value="ECO:0007669"/>
    <property type="project" value="UniProtKB-SubCell"/>
</dbReference>
<dbReference type="PANTHER" id="PTHR23278:SF4">
    <property type="entry name" value="SIDESTEP, ISOFORM C"/>
    <property type="match status" value="1"/>
</dbReference>
<name>A0AAW1UHT6_9CUCU</name>
<dbReference type="InterPro" id="IPR007110">
    <property type="entry name" value="Ig-like_dom"/>
</dbReference>
<dbReference type="Pfam" id="PF08205">
    <property type="entry name" value="C2-set_2"/>
    <property type="match status" value="2"/>
</dbReference>
<organism evidence="5 6">
    <name type="scientific">Henosepilachna vigintioctopunctata</name>
    <dbReference type="NCBI Taxonomy" id="420089"/>
    <lineage>
        <taxon>Eukaryota</taxon>
        <taxon>Metazoa</taxon>
        <taxon>Ecdysozoa</taxon>
        <taxon>Arthropoda</taxon>
        <taxon>Hexapoda</taxon>
        <taxon>Insecta</taxon>
        <taxon>Pterygota</taxon>
        <taxon>Neoptera</taxon>
        <taxon>Endopterygota</taxon>
        <taxon>Coleoptera</taxon>
        <taxon>Polyphaga</taxon>
        <taxon>Cucujiformia</taxon>
        <taxon>Coccinelloidea</taxon>
        <taxon>Coccinellidae</taxon>
        <taxon>Epilachninae</taxon>
        <taxon>Epilachnini</taxon>
        <taxon>Henosepilachna</taxon>
    </lineage>
</organism>
<accession>A0AAW1UHT6</accession>
<dbReference type="PROSITE" id="PS50835">
    <property type="entry name" value="IG_LIKE"/>
    <property type="match status" value="2"/>
</dbReference>
<evidence type="ECO:0000259" key="4">
    <source>
        <dbReference type="PROSITE" id="PS50835"/>
    </source>
</evidence>